<reference evidence="2" key="1">
    <citation type="journal article" date="2021" name="PeerJ">
        <title>Extensive microbial diversity within the chicken gut microbiome revealed by metagenomics and culture.</title>
        <authorList>
            <person name="Gilroy R."/>
            <person name="Ravi A."/>
            <person name="Getino M."/>
            <person name="Pursley I."/>
            <person name="Horton D.L."/>
            <person name="Alikhan N.F."/>
            <person name="Baker D."/>
            <person name="Gharbi K."/>
            <person name="Hall N."/>
            <person name="Watson M."/>
            <person name="Adriaenssens E.M."/>
            <person name="Foster-Nyarko E."/>
            <person name="Jarju S."/>
            <person name="Secka A."/>
            <person name="Antonio M."/>
            <person name="Oren A."/>
            <person name="Chaudhuri R.R."/>
            <person name="La Ragione R."/>
            <person name="Hildebrand F."/>
            <person name="Pallen M.J."/>
        </authorList>
    </citation>
    <scope>NUCLEOTIDE SEQUENCE</scope>
    <source>
        <strain evidence="2">CHK195-6426</strain>
    </source>
</reference>
<evidence type="ECO:0000256" key="1">
    <source>
        <dbReference type="SAM" id="Phobius"/>
    </source>
</evidence>
<dbReference type="EMBL" id="DXGH01000073">
    <property type="protein sequence ID" value="HIW82628.1"/>
    <property type="molecule type" value="Genomic_DNA"/>
</dbReference>
<reference evidence="2" key="2">
    <citation type="submission" date="2021-04" db="EMBL/GenBank/DDBJ databases">
        <authorList>
            <person name="Gilroy R."/>
        </authorList>
    </citation>
    <scope>NUCLEOTIDE SEQUENCE</scope>
    <source>
        <strain evidence="2">CHK195-6426</strain>
    </source>
</reference>
<evidence type="ECO:0000313" key="2">
    <source>
        <dbReference type="EMBL" id="HIW82628.1"/>
    </source>
</evidence>
<keyword evidence="1" id="KW-0812">Transmembrane</keyword>
<gene>
    <name evidence="2" type="ORF">H9742_14100</name>
</gene>
<sequence>MGSTFLDVLLSIISGIISGIIASILLNYYYWNKKPKLLISNQIAKNLKNEYRIKIVNLSNFYVTNVFIQVHLVTVSNGDGGNILNVINLDIPYKTIQIIAPYDDKDVNASYAIRFVLPKNLETLWENDDHTYLKLVTYCSNEHNNSSKLYEKIYYKKSNSIKNGEFEFGKSINIR</sequence>
<comment type="caution">
    <text evidence="2">The sequence shown here is derived from an EMBL/GenBank/DDBJ whole genome shotgun (WGS) entry which is preliminary data.</text>
</comment>
<keyword evidence="1" id="KW-1133">Transmembrane helix</keyword>
<dbReference type="Proteomes" id="UP000824265">
    <property type="component" value="Unassembled WGS sequence"/>
</dbReference>
<organism evidence="2 3">
    <name type="scientific">Candidatus Acetatifactor stercoripullorum</name>
    <dbReference type="NCBI Taxonomy" id="2838414"/>
    <lineage>
        <taxon>Bacteria</taxon>
        <taxon>Bacillati</taxon>
        <taxon>Bacillota</taxon>
        <taxon>Clostridia</taxon>
        <taxon>Lachnospirales</taxon>
        <taxon>Lachnospiraceae</taxon>
        <taxon>Acetatifactor</taxon>
    </lineage>
</organism>
<proteinExistence type="predicted"/>
<accession>A0A9D1R8V3</accession>
<protein>
    <submittedName>
        <fullName evidence="2">Uncharacterized protein</fullName>
    </submittedName>
</protein>
<keyword evidence="1" id="KW-0472">Membrane</keyword>
<feature type="transmembrane region" description="Helical" evidence="1">
    <location>
        <begin position="12"/>
        <end position="31"/>
    </location>
</feature>
<evidence type="ECO:0000313" key="3">
    <source>
        <dbReference type="Proteomes" id="UP000824265"/>
    </source>
</evidence>
<dbReference type="AlphaFoldDB" id="A0A9D1R8V3"/>
<name>A0A9D1R8V3_9FIRM</name>